<evidence type="ECO:0000256" key="1">
    <source>
        <dbReference type="SAM" id="MobiDB-lite"/>
    </source>
</evidence>
<name>A0A4D6KYN9_VIGUN</name>
<reference evidence="2 3" key="1">
    <citation type="submission" date="2019-04" db="EMBL/GenBank/DDBJ databases">
        <title>An improved genome assembly and genetic linkage map for asparagus bean, Vigna unguiculata ssp. sesquipedialis.</title>
        <authorList>
            <person name="Xia Q."/>
            <person name="Zhang R."/>
            <person name="Dong Y."/>
        </authorList>
    </citation>
    <scope>NUCLEOTIDE SEQUENCE [LARGE SCALE GENOMIC DNA]</scope>
    <source>
        <tissue evidence="2">Leaf</tissue>
    </source>
</reference>
<evidence type="ECO:0000313" key="2">
    <source>
        <dbReference type="EMBL" id="QCD79014.1"/>
    </source>
</evidence>
<organism evidence="2 3">
    <name type="scientific">Vigna unguiculata</name>
    <name type="common">Cowpea</name>
    <dbReference type="NCBI Taxonomy" id="3917"/>
    <lineage>
        <taxon>Eukaryota</taxon>
        <taxon>Viridiplantae</taxon>
        <taxon>Streptophyta</taxon>
        <taxon>Embryophyta</taxon>
        <taxon>Tracheophyta</taxon>
        <taxon>Spermatophyta</taxon>
        <taxon>Magnoliopsida</taxon>
        <taxon>eudicotyledons</taxon>
        <taxon>Gunneridae</taxon>
        <taxon>Pentapetalae</taxon>
        <taxon>rosids</taxon>
        <taxon>fabids</taxon>
        <taxon>Fabales</taxon>
        <taxon>Fabaceae</taxon>
        <taxon>Papilionoideae</taxon>
        <taxon>50 kb inversion clade</taxon>
        <taxon>NPAAA clade</taxon>
        <taxon>indigoferoid/millettioid clade</taxon>
        <taxon>Phaseoleae</taxon>
        <taxon>Vigna</taxon>
    </lineage>
</organism>
<dbReference type="Proteomes" id="UP000501690">
    <property type="component" value="Linkage Group LG1"/>
</dbReference>
<feature type="region of interest" description="Disordered" evidence="1">
    <location>
        <begin position="57"/>
        <end position="78"/>
    </location>
</feature>
<dbReference type="EMBL" id="CP039345">
    <property type="protein sequence ID" value="QCD79014.1"/>
    <property type="molecule type" value="Genomic_DNA"/>
</dbReference>
<keyword evidence="3" id="KW-1185">Reference proteome</keyword>
<protein>
    <submittedName>
        <fullName evidence="2">Uncharacterized protein</fullName>
    </submittedName>
</protein>
<gene>
    <name evidence="2" type="ORF">DEO72_LG1g2651</name>
</gene>
<dbReference type="AlphaFoldDB" id="A0A4D6KYN9"/>
<sequence length="145" mass="15926">MPQPQPPPPTSAVTAPPSAILLRVSHHLLAQHLWRQPPTTPRATVFYAVSSPSITLPPPLRAPRNSSDNQPIHHTKPHRLRSRVVGTTTALLKLEQLMKLSLDHQWPPLVSLNSASNSLTSAPLTHPCLCFSKSRFSLAKTLPKL</sequence>
<proteinExistence type="predicted"/>
<evidence type="ECO:0000313" key="3">
    <source>
        <dbReference type="Proteomes" id="UP000501690"/>
    </source>
</evidence>
<accession>A0A4D6KYN9</accession>